<feature type="region of interest" description="Disordered" evidence="2">
    <location>
        <begin position="498"/>
        <end position="548"/>
    </location>
</feature>
<name>A0A2A2JYZ5_9BILA</name>
<feature type="signal peptide" evidence="3">
    <location>
        <begin position="1"/>
        <end position="22"/>
    </location>
</feature>
<dbReference type="InterPro" id="IPR001507">
    <property type="entry name" value="ZP_dom"/>
</dbReference>
<dbReference type="PANTHER" id="PTHR22907">
    <property type="entry name" value="GH04558P"/>
    <property type="match status" value="1"/>
</dbReference>
<dbReference type="STRING" id="2018661.A0A2A2JYZ5"/>
<evidence type="ECO:0000313" key="5">
    <source>
        <dbReference type="EMBL" id="PAV66873.1"/>
    </source>
</evidence>
<evidence type="ECO:0000256" key="3">
    <source>
        <dbReference type="SAM" id="SignalP"/>
    </source>
</evidence>
<gene>
    <name evidence="5" type="ORF">WR25_00374</name>
</gene>
<evidence type="ECO:0000256" key="1">
    <source>
        <dbReference type="ARBA" id="ARBA00022729"/>
    </source>
</evidence>
<feature type="domain" description="ZP" evidence="4">
    <location>
        <begin position="1"/>
        <end position="157"/>
    </location>
</feature>
<accession>A0A2A2JYZ5</accession>
<evidence type="ECO:0000313" key="6">
    <source>
        <dbReference type="Proteomes" id="UP000218231"/>
    </source>
</evidence>
<dbReference type="Proteomes" id="UP000218231">
    <property type="component" value="Unassembled WGS sequence"/>
</dbReference>
<organism evidence="5 6">
    <name type="scientific">Diploscapter pachys</name>
    <dbReference type="NCBI Taxonomy" id="2018661"/>
    <lineage>
        <taxon>Eukaryota</taxon>
        <taxon>Metazoa</taxon>
        <taxon>Ecdysozoa</taxon>
        <taxon>Nematoda</taxon>
        <taxon>Chromadorea</taxon>
        <taxon>Rhabditida</taxon>
        <taxon>Rhabditina</taxon>
        <taxon>Rhabditomorpha</taxon>
        <taxon>Rhabditoidea</taxon>
        <taxon>Rhabditidae</taxon>
        <taxon>Diploscapter</taxon>
    </lineage>
</organism>
<feature type="compositionally biased region" description="Basic and acidic residues" evidence="2">
    <location>
        <begin position="498"/>
        <end position="509"/>
    </location>
</feature>
<dbReference type="PROSITE" id="PS51034">
    <property type="entry name" value="ZP_2"/>
    <property type="match status" value="1"/>
</dbReference>
<protein>
    <recommendedName>
        <fullName evidence="4">ZP domain-containing protein</fullName>
    </recommendedName>
</protein>
<dbReference type="AlphaFoldDB" id="A0A2A2JYZ5"/>
<keyword evidence="1 3" id="KW-0732">Signal</keyword>
<comment type="caution">
    <text evidence="5">The sequence shown here is derived from an EMBL/GenBank/DDBJ whole genome shotgun (WGS) entry which is preliminary data.</text>
</comment>
<dbReference type="InterPro" id="IPR057475">
    <property type="entry name" value="CUT_C"/>
</dbReference>
<dbReference type="OrthoDB" id="5804099at2759"/>
<dbReference type="InterPro" id="IPR051962">
    <property type="entry name" value="Cuticlin"/>
</dbReference>
<keyword evidence="6" id="KW-1185">Reference proteome</keyword>
<evidence type="ECO:0000256" key="2">
    <source>
        <dbReference type="SAM" id="MobiDB-lite"/>
    </source>
</evidence>
<feature type="chain" id="PRO_5012945957" description="ZP domain-containing protein" evidence="3">
    <location>
        <begin position="23"/>
        <end position="562"/>
    </location>
</feature>
<feature type="region of interest" description="Disordered" evidence="2">
    <location>
        <begin position="344"/>
        <end position="368"/>
    </location>
</feature>
<dbReference type="Pfam" id="PF25301">
    <property type="entry name" value="CUT_C"/>
    <property type="match status" value="1"/>
</dbReference>
<evidence type="ECO:0000259" key="4">
    <source>
        <dbReference type="PROSITE" id="PS51034"/>
    </source>
</evidence>
<reference evidence="5 6" key="1">
    <citation type="journal article" date="2017" name="Curr. Biol.">
        <title>Genome architecture and evolution of a unichromosomal asexual nematode.</title>
        <authorList>
            <person name="Fradin H."/>
            <person name="Zegar C."/>
            <person name="Gutwein M."/>
            <person name="Lucas J."/>
            <person name="Kovtun M."/>
            <person name="Corcoran D."/>
            <person name="Baugh L.R."/>
            <person name="Kiontke K."/>
            <person name="Gunsalus K."/>
            <person name="Fitch D.H."/>
            <person name="Piano F."/>
        </authorList>
    </citation>
    <scope>NUCLEOTIDE SEQUENCE [LARGE SCALE GENOMIC DNA]</scope>
    <source>
        <strain evidence="5">PF1309</strain>
    </source>
</reference>
<proteinExistence type="predicted"/>
<dbReference type="PANTHER" id="PTHR22907:SF60">
    <property type="entry name" value="CUTICLIN-3"/>
    <property type="match status" value="1"/>
</dbReference>
<feature type="compositionally biased region" description="Low complexity" evidence="2">
    <location>
        <begin position="535"/>
        <end position="547"/>
    </location>
</feature>
<dbReference type="EMBL" id="LIAE01010027">
    <property type="protein sequence ID" value="PAV66873.1"/>
    <property type="molecule type" value="Genomic_DNA"/>
</dbReference>
<sequence length="562" mass="62277">MIFMLSLYFCLVFSVFPPVSRGKQLSAAPNSSCQFSVHREGPDGPIVVDSSLDDELYYKIVCSSQPASCLSVSNCTVSDSSAKSTQSIQIIDVNGCSLDTSLFSHVQYSSHFSAVIHNPFPIRFRNSGSGSVNLDCQTTFEDKDSEGEEFNTVTNVSNLLQTVKMRNSVLLLWMFWLVTAAIDGYFVEEEQQMRHKRQVSIYYIISGALNLVRPIFDTSQPLRAPSTFSDVSKNDMRDSSVLGADEQRSILRKIPLCKGGDSRICQFISCSAENFKKDQTFSNIQLAAQILGDSKLRKAVASNPEAVTSACKEQGMDDSECRVFGSGFQLINNFLGRIEKAEEKHKDEKVTSPLEPQNDAPIDGNGENVDWDYNEVSRRDKPAVNSGSRTWSSNVQPINEIIIPERNDLVSSLTPPPFLLPIFTFPTPTTPLAPPLAFPTVKSIISPFITQKQLLELDAKNGLFSRRMKRDADLHDDIYDETGASDERIKRADYYDQLSDKPKKDEDPGKSFLQMDTASGDDYYDSIDSGKKKSSSNGKSSKSQNGGLKDCISLLGIILMTS</sequence>